<name>A0ABS7AMX7_9CLOT</name>
<comment type="caution">
    <text evidence="11">The sequence shown here is derived from an EMBL/GenBank/DDBJ whole genome shotgun (WGS) entry which is preliminary data.</text>
</comment>
<keyword evidence="2" id="KW-0813">Transport</keyword>
<evidence type="ECO:0000256" key="6">
    <source>
        <dbReference type="ARBA" id="ARBA00022958"/>
    </source>
</evidence>
<feature type="transmembrane region" description="Helical" evidence="10">
    <location>
        <begin position="128"/>
        <end position="148"/>
    </location>
</feature>
<protein>
    <submittedName>
        <fullName evidence="11">TrkH family potassium uptake protein</fullName>
    </submittedName>
</protein>
<evidence type="ECO:0000256" key="3">
    <source>
        <dbReference type="ARBA" id="ARBA00022475"/>
    </source>
</evidence>
<feature type="transmembrane region" description="Helical" evidence="10">
    <location>
        <begin position="299"/>
        <end position="331"/>
    </location>
</feature>
<feature type="transmembrane region" description="Helical" evidence="10">
    <location>
        <begin position="193"/>
        <end position="219"/>
    </location>
</feature>
<evidence type="ECO:0000256" key="2">
    <source>
        <dbReference type="ARBA" id="ARBA00022448"/>
    </source>
</evidence>
<evidence type="ECO:0000256" key="7">
    <source>
        <dbReference type="ARBA" id="ARBA00022989"/>
    </source>
</evidence>
<dbReference type="PANTHER" id="PTHR32024">
    <property type="entry name" value="TRK SYSTEM POTASSIUM UPTAKE PROTEIN TRKG-RELATED"/>
    <property type="match status" value="1"/>
</dbReference>
<keyword evidence="6" id="KW-0630">Potassium</keyword>
<dbReference type="EMBL" id="JAHXPT010000005">
    <property type="protein sequence ID" value="MBW6410015.1"/>
    <property type="molecule type" value="Genomic_DNA"/>
</dbReference>
<feature type="transmembrane region" description="Helical" evidence="10">
    <location>
        <begin position="12"/>
        <end position="34"/>
    </location>
</feature>
<dbReference type="InterPro" id="IPR003445">
    <property type="entry name" value="Cat_transpt"/>
</dbReference>
<dbReference type="PANTHER" id="PTHR32024:SF1">
    <property type="entry name" value="KTR SYSTEM POTASSIUM UPTAKE PROTEIN B"/>
    <property type="match status" value="1"/>
</dbReference>
<sequence length="448" mass="48659">MAKYLTKKVKLDAVQVLSLGFAIVILIGALLLTLPISSVSGEYTNFIDAIFTSTSAVCVTGLVTLDTGTYWSPFGQTIIIILIEIGGLGFMSLTTFIAILLGKKITLRDRLLMQEAMNTFNLEGLVRMVQYVFALTFSVQFCGALLLSTQFIPRFGFVKGIFYSLFHSISAFCNAGFDLIGNFNSLVGYSSNVVILLTISILIIIGGLGFAVWLEIYNYKGAKRLSANSKMVLLMTTGLIIGGFLLILIFEYNNPNTLGNMNFKDKILNAYFASVSPRTAGFNSISTDGMSMSGKLVTILLMFIGGSSGSTAGGLKTATFGILMFTVISVLRGREDTEVFNRRFSKDIVYRAFTLLVIAMILVMVVTMILTVTEPDQSFINLLYEATSAFGTVGLTTGVTQQLSTIGKIVIAITMYFGRVGPVTVILALVTKKKKTGYKYPEAKILIG</sequence>
<evidence type="ECO:0000313" key="11">
    <source>
        <dbReference type="EMBL" id="MBW6410015.1"/>
    </source>
</evidence>
<comment type="subcellular location">
    <subcellularLocation>
        <location evidence="1">Cell membrane</location>
        <topology evidence="1">Multi-pass membrane protein</topology>
    </subcellularLocation>
</comment>
<keyword evidence="8" id="KW-0406">Ion transport</keyword>
<dbReference type="Proteomes" id="UP001519921">
    <property type="component" value="Unassembled WGS sequence"/>
</dbReference>
<feature type="transmembrane region" description="Helical" evidence="10">
    <location>
        <begin position="352"/>
        <end position="373"/>
    </location>
</feature>
<reference evidence="11 12" key="1">
    <citation type="submission" date="2021-07" db="EMBL/GenBank/DDBJ databases">
        <title>Clostridium weizhouense sp. nov., an anaerobic bacterium isolated from activated sludge of Petroleum wastewater.</title>
        <authorList>
            <person name="Li Q."/>
        </authorList>
    </citation>
    <scope>NUCLEOTIDE SEQUENCE [LARGE SCALE GENOMIC DNA]</scope>
    <source>
        <strain evidence="11 12">YB-6</strain>
    </source>
</reference>
<evidence type="ECO:0000256" key="10">
    <source>
        <dbReference type="SAM" id="Phobius"/>
    </source>
</evidence>
<dbReference type="NCBIfam" id="TIGR00933">
    <property type="entry name" value="2a38"/>
    <property type="match status" value="1"/>
</dbReference>
<keyword evidence="3" id="KW-1003">Cell membrane</keyword>
<feature type="transmembrane region" description="Helical" evidence="10">
    <location>
        <begin position="160"/>
        <end position="181"/>
    </location>
</feature>
<feature type="transmembrane region" description="Helical" evidence="10">
    <location>
        <begin position="231"/>
        <end position="250"/>
    </location>
</feature>
<feature type="transmembrane region" description="Helical" evidence="10">
    <location>
        <begin position="46"/>
        <end position="65"/>
    </location>
</feature>
<evidence type="ECO:0000256" key="5">
    <source>
        <dbReference type="ARBA" id="ARBA00022692"/>
    </source>
</evidence>
<evidence type="ECO:0000313" key="12">
    <source>
        <dbReference type="Proteomes" id="UP001519921"/>
    </source>
</evidence>
<feature type="transmembrane region" description="Helical" evidence="10">
    <location>
        <begin position="409"/>
        <end position="430"/>
    </location>
</feature>
<feature type="transmembrane region" description="Helical" evidence="10">
    <location>
        <begin position="77"/>
        <end position="101"/>
    </location>
</feature>
<organism evidence="11 12">
    <name type="scientific">Clostridium weizhouense</name>
    <dbReference type="NCBI Taxonomy" id="2859781"/>
    <lineage>
        <taxon>Bacteria</taxon>
        <taxon>Bacillati</taxon>
        <taxon>Bacillota</taxon>
        <taxon>Clostridia</taxon>
        <taxon>Eubacteriales</taxon>
        <taxon>Clostridiaceae</taxon>
        <taxon>Clostridium</taxon>
    </lineage>
</organism>
<proteinExistence type="predicted"/>
<gene>
    <name evidence="11" type="ORF">KYD98_07915</name>
</gene>
<keyword evidence="4" id="KW-0633">Potassium transport</keyword>
<dbReference type="InterPro" id="IPR004772">
    <property type="entry name" value="TrkH"/>
</dbReference>
<keyword evidence="5 10" id="KW-0812">Transmembrane</keyword>
<accession>A0ABS7AMX7</accession>
<evidence type="ECO:0000256" key="1">
    <source>
        <dbReference type="ARBA" id="ARBA00004651"/>
    </source>
</evidence>
<evidence type="ECO:0000256" key="9">
    <source>
        <dbReference type="ARBA" id="ARBA00023136"/>
    </source>
</evidence>
<evidence type="ECO:0000256" key="4">
    <source>
        <dbReference type="ARBA" id="ARBA00022538"/>
    </source>
</evidence>
<evidence type="ECO:0000256" key="8">
    <source>
        <dbReference type="ARBA" id="ARBA00023065"/>
    </source>
</evidence>
<keyword evidence="12" id="KW-1185">Reference proteome</keyword>
<dbReference type="Pfam" id="PF02386">
    <property type="entry name" value="TrkH"/>
    <property type="match status" value="1"/>
</dbReference>
<keyword evidence="7 10" id="KW-1133">Transmembrane helix</keyword>
<dbReference type="RefSeq" id="WP_219779075.1">
    <property type="nucleotide sequence ID" value="NZ_JAHXPT010000005.1"/>
</dbReference>
<keyword evidence="9 10" id="KW-0472">Membrane</keyword>